<evidence type="ECO:0000259" key="8">
    <source>
        <dbReference type="Pfam" id="PF20684"/>
    </source>
</evidence>
<comment type="caution">
    <text evidence="9">The sequence shown here is derived from an EMBL/GenBank/DDBJ whole genome shotgun (WGS) entry which is preliminary data.</text>
</comment>
<sequence length="330" mass="35958">MAGPDIARVEASQWTLVALSGLVLLFRFFLRATRTKKTLSDDYVLAVAWVGKLNAIAGNLAIAGSMLSKTSFALTLLRVVMGRIRYLLWAIIVSMNLALFMSILFLLVACKPIEKSWNAALPGTCWPQYVQIRAGLFSSAYCAAMDFVLAGLAWWIIWGVQMKTREKIGVALGMSMGVFAGITAAIKCVYLAKLDFLNLYIWEAAETSVTIMAASVPMLRVFVVDKARKYSAGRSGQISLNGPNNSAQSRHRKFGRLDAERGGSGGGMGVYSGATYDPSSKDEYRGKGVGVYTTVTYETSAKHPDGHGRNSRSNSDEAILHIEMDSVKRP</sequence>
<dbReference type="EMBL" id="CALLCH030000021">
    <property type="protein sequence ID" value="CAI4220170.1"/>
    <property type="molecule type" value="Genomic_DNA"/>
</dbReference>
<dbReference type="InterPro" id="IPR052337">
    <property type="entry name" value="SAT4-like"/>
</dbReference>
<evidence type="ECO:0000256" key="6">
    <source>
        <dbReference type="SAM" id="MobiDB-lite"/>
    </source>
</evidence>
<reference evidence="9" key="1">
    <citation type="submission" date="2022-11" db="EMBL/GenBank/DDBJ databases">
        <authorList>
            <person name="Scott C."/>
            <person name="Bruce N."/>
        </authorList>
    </citation>
    <scope>NUCLEOTIDE SEQUENCE</scope>
</reference>
<feature type="domain" description="Rhodopsin" evidence="8">
    <location>
        <begin position="66"/>
        <end position="223"/>
    </location>
</feature>
<evidence type="ECO:0000256" key="3">
    <source>
        <dbReference type="ARBA" id="ARBA00022989"/>
    </source>
</evidence>
<name>A0A9P1HCU5_9PEZI</name>
<keyword evidence="10" id="KW-1185">Reference proteome</keyword>
<evidence type="ECO:0000313" key="9">
    <source>
        <dbReference type="EMBL" id="CAI4220170.1"/>
    </source>
</evidence>
<keyword evidence="3 7" id="KW-1133">Transmembrane helix</keyword>
<keyword evidence="4 7" id="KW-0472">Membrane</keyword>
<dbReference type="OrthoDB" id="5417887at2759"/>
<feature type="transmembrane region" description="Helical" evidence="7">
    <location>
        <begin position="170"/>
        <end position="192"/>
    </location>
</feature>
<proteinExistence type="inferred from homology"/>
<dbReference type="GO" id="GO:0016020">
    <property type="term" value="C:membrane"/>
    <property type="evidence" value="ECO:0007669"/>
    <property type="project" value="UniProtKB-SubCell"/>
</dbReference>
<feature type="region of interest" description="Disordered" evidence="6">
    <location>
        <begin position="298"/>
        <end position="330"/>
    </location>
</feature>
<accession>A0A9P1HCU5</accession>
<feature type="transmembrane region" description="Helical" evidence="7">
    <location>
        <begin position="204"/>
        <end position="224"/>
    </location>
</feature>
<feature type="transmembrane region" description="Helical" evidence="7">
    <location>
        <begin position="136"/>
        <end position="158"/>
    </location>
</feature>
<evidence type="ECO:0000256" key="5">
    <source>
        <dbReference type="ARBA" id="ARBA00038359"/>
    </source>
</evidence>
<keyword evidence="2 7" id="KW-0812">Transmembrane</keyword>
<organism evidence="9 10">
    <name type="scientific">Parascedosporium putredinis</name>
    <dbReference type="NCBI Taxonomy" id="1442378"/>
    <lineage>
        <taxon>Eukaryota</taxon>
        <taxon>Fungi</taxon>
        <taxon>Dikarya</taxon>
        <taxon>Ascomycota</taxon>
        <taxon>Pezizomycotina</taxon>
        <taxon>Sordariomycetes</taxon>
        <taxon>Hypocreomycetidae</taxon>
        <taxon>Microascales</taxon>
        <taxon>Microascaceae</taxon>
        <taxon>Parascedosporium</taxon>
    </lineage>
</organism>
<dbReference type="AlphaFoldDB" id="A0A9P1HCU5"/>
<evidence type="ECO:0000313" key="10">
    <source>
        <dbReference type="Proteomes" id="UP000838763"/>
    </source>
</evidence>
<feature type="transmembrane region" description="Helical" evidence="7">
    <location>
        <begin position="86"/>
        <end position="108"/>
    </location>
</feature>
<comment type="subcellular location">
    <subcellularLocation>
        <location evidence="1">Membrane</location>
        <topology evidence="1">Multi-pass membrane protein</topology>
    </subcellularLocation>
</comment>
<dbReference type="InterPro" id="IPR049326">
    <property type="entry name" value="Rhodopsin_dom_fungi"/>
</dbReference>
<protein>
    <recommendedName>
        <fullName evidence="8">Rhodopsin domain-containing protein</fullName>
    </recommendedName>
</protein>
<dbReference type="Proteomes" id="UP000838763">
    <property type="component" value="Unassembled WGS sequence"/>
</dbReference>
<evidence type="ECO:0000256" key="1">
    <source>
        <dbReference type="ARBA" id="ARBA00004141"/>
    </source>
</evidence>
<feature type="transmembrane region" description="Helical" evidence="7">
    <location>
        <begin position="12"/>
        <end position="30"/>
    </location>
</feature>
<dbReference type="PANTHER" id="PTHR33048:SF42">
    <property type="entry name" value="INTEGRAL MEMBRANE PROTEIN"/>
    <property type="match status" value="1"/>
</dbReference>
<dbReference type="Pfam" id="PF20684">
    <property type="entry name" value="Fung_rhodopsin"/>
    <property type="match status" value="1"/>
</dbReference>
<dbReference type="PANTHER" id="PTHR33048">
    <property type="entry name" value="PTH11-LIKE INTEGRAL MEMBRANE PROTEIN (AFU_ORTHOLOGUE AFUA_5G11245)"/>
    <property type="match status" value="1"/>
</dbReference>
<evidence type="ECO:0000256" key="2">
    <source>
        <dbReference type="ARBA" id="ARBA00022692"/>
    </source>
</evidence>
<evidence type="ECO:0000256" key="4">
    <source>
        <dbReference type="ARBA" id="ARBA00023136"/>
    </source>
</evidence>
<evidence type="ECO:0000256" key="7">
    <source>
        <dbReference type="SAM" id="Phobius"/>
    </source>
</evidence>
<gene>
    <name evidence="9" type="ORF">PPNO1_LOCUS9713</name>
</gene>
<feature type="compositionally biased region" description="Basic and acidic residues" evidence="6">
    <location>
        <begin position="300"/>
        <end position="330"/>
    </location>
</feature>
<comment type="similarity">
    <text evidence="5">Belongs to the SAT4 family.</text>
</comment>